<keyword evidence="1" id="KW-0804">Transcription</keyword>
<organism evidence="3 4">
    <name type="scientific">[Eubacterium] hominis</name>
    <dbReference type="NCBI Taxonomy" id="2764325"/>
    <lineage>
        <taxon>Bacteria</taxon>
        <taxon>Bacillati</taxon>
        <taxon>Bacillota</taxon>
        <taxon>Erysipelotrichia</taxon>
        <taxon>Erysipelotrichales</taxon>
        <taxon>Erysipelotrichaceae</taxon>
        <taxon>Amedibacillus</taxon>
    </lineage>
</organism>
<dbReference type="Pfam" id="PF02357">
    <property type="entry name" value="NusG"/>
    <property type="match status" value="1"/>
</dbReference>
<keyword evidence="4" id="KW-1185">Reference proteome</keyword>
<evidence type="ECO:0000313" key="4">
    <source>
        <dbReference type="Proteomes" id="UP000515856"/>
    </source>
</evidence>
<dbReference type="SUPFAM" id="SSF82679">
    <property type="entry name" value="N-utilization substance G protein NusG, N-terminal domain"/>
    <property type="match status" value="1"/>
</dbReference>
<dbReference type="EMBL" id="CP060636">
    <property type="protein sequence ID" value="QNM11369.1"/>
    <property type="molecule type" value="Genomic_DNA"/>
</dbReference>
<dbReference type="RefSeq" id="WP_117451879.1">
    <property type="nucleotide sequence ID" value="NZ_CP060636.1"/>
</dbReference>
<dbReference type="CDD" id="cd08000">
    <property type="entry name" value="NGN"/>
    <property type="match status" value="1"/>
</dbReference>
<protein>
    <recommendedName>
        <fullName evidence="2">NusG-like N-terminal domain-containing protein</fullName>
    </recommendedName>
</protein>
<dbReference type="KEGG" id="ehn:H9Q80_14070"/>
<proteinExistence type="predicted"/>
<gene>
    <name evidence="3" type="ORF">H9Q80_14070</name>
</gene>
<dbReference type="AlphaFoldDB" id="A0A7G9GKN7"/>
<dbReference type="InterPro" id="IPR006645">
    <property type="entry name" value="NGN-like_dom"/>
</dbReference>
<reference evidence="3 4" key="1">
    <citation type="submission" date="2020-08" db="EMBL/GenBank/DDBJ databases">
        <authorList>
            <person name="Liu C."/>
            <person name="Sun Q."/>
        </authorList>
    </citation>
    <scope>NUCLEOTIDE SEQUENCE [LARGE SCALE GENOMIC DNA]</scope>
    <source>
        <strain evidence="3 4">NSJ-61</strain>
    </source>
</reference>
<sequence>MKANRNWYVLYVQGGKETFLRDMINKRGDVVAFVPMMERLYKIRGEYKEAIKPMFPGYLFIKTDQEQAYIETLFQEYRLKLRGFRKLLKYDEEGTSALQKEEVTFLDAILDEEYVLRMSGGRIVNDVLMIENGPLVGQEANIRKIDRHKCIAYLYVKVLDKEVIAGMIIKEKTNDEKN</sequence>
<dbReference type="Gene3D" id="3.30.70.940">
    <property type="entry name" value="NusG, N-terminal domain"/>
    <property type="match status" value="1"/>
</dbReference>
<name>A0A7G9GKN7_9FIRM</name>
<feature type="domain" description="NusG-like N-terminal" evidence="2">
    <location>
        <begin position="6"/>
        <end position="103"/>
    </location>
</feature>
<evidence type="ECO:0000313" key="3">
    <source>
        <dbReference type="EMBL" id="QNM11369.1"/>
    </source>
</evidence>
<dbReference type="Proteomes" id="UP000515856">
    <property type="component" value="Chromosome"/>
</dbReference>
<dbReference type="GO" id="GO:0006354">
    <property type="term" value="P:DNA-templated transcription elongation"/>
    <property type="evidence" value="ECO:0007669"/>
    <property type="project" value="InterPro"/>
</dbReference>
<dbReference type="InterPro" id="IPR036735">
    <property type="entry name" value="NGN_dom_sf"/>
</dbReference>
<accession>A0A7G9GKN7</accession>
<evidence type="ECO:0000256" key="1">
    <source>
        <dbReference type="ARBA" id="ARBA00023163"/>
    </source>
</evidence>
<evidence type="ECO:0000259" key="2">
    <source>
        <dbReference type="Pfam" id="PF02357"/>
    </source>
</evidence>